<dbReference type="InterPro" id="IPR052169">
    <property type="entry name" value="CW_Biosynth-Accessory"/>
</dbReference>
<dbReference type="SUPFAM" id="SSF56300">
    <property type="entry name" value="Metallo-dependent phosphatases"/>
    <property type="match status" value="1"/>
</dbReference>
<dbReference type="Pfam" id="PF09587">
    <property type="entry name" value="PGA_cap"/>
    <property type="match status" value="1"/>
</dbReference>
<evidence type="ECO:0000259" key="2">
    <source>
        <dbReference type="SMART" id="SM00854"/>
    </source>
</evidence>
<dbReference type="Gene3D" id="3.60.21.10">
    <property type="match status" value="1"/>
</dbReference>
<protein>
    <submittedName>
        <fullName evidence="3">Putative poly-gamma-glutamate biosynthesis enzyme</fullName>
    </submittedName>
</protein>
<dbReference type="KEGG" id="reu:Reut_C6169"/>
<dbReference type="EMBL" id="CP000092">
    <property type="protein sequence ID" value="AAZ65484.1"/>
    <property type="molecule type" value="Genomic_DNA"/>
</dbReference>
<comment type="similarity">
    <text evidence="1">Belongs to the CapA family.</text>
</comment>
<geneLocation type="plasmid" evidence="3">
    <name>megaplasmid</name>
</geneLocation>
<accession>Q46MZ1</accession>
<dbReference type="eggNOG" id="COG2843">
    <property type="taxonomic scope" value="Bacteria"/>
</dbReference>
<proteinExistence type="inferred from homology"/>
<organism evidence="3">
    <name type="scientific">Cupriavidus pinatubonensis (strain JMP 134 / LMG 1197)</name>
    <name type="common">Cupriavidus necator (strain JMP 134)</name>
    <dbReference type="NCBI Taxonomy" id="264198"/>
    <lineage>
        <taxon>Bacteria</taxon>
        <taxon>Pseudomonadati</taxon>
        <taxon>Pseudomonadota</taxon>
        <taxon>Betaproteobacteria</taxon>
        <taxon>Burkholderiales</taxon>
        <taxon>Burkholderiaceae</taxon>
        <taxon>Cupriavidus</taxon>
    </lineage>
</organism>
<dbReference type="PANTHER" id="PTHR33393:SF13">
    <property type="entry name" value="PGA BIOSYNTHESIS PROTEIN CAPA"/>
    <property type="match status" value="1"/>
</dbReference>
<sequence length="337" mass="36754">MQRDTGGSAIARILFAAFLCIGVLDEGVAGEKAAAPIVSLAFVGDIMLDGIPGDVIKAGRDPFMHFARILDAADIRIGNLECVVASGGRPERKPFTFRADPRTVQVLKGHFTALSIANNHTGDFGRAAFSEMLDLLAAHEVSFFGGGRNMVAAHTPLLIQRNGLRIALLGYNEIFPRSFEADGDTPGLAWSEDEQVIADIENARSVHHADLVIPFMHWGIEHEHHASARQRRLAHAMIDAGANAVIGGHPHVTQDIEQYKGRPIFYSLGNFVFDGFKDADNTTGWLLRLEASRNGVRGWQLYLTRTDSEGIPRPVSPQPHLCWHGGKGIKTKCTAPR</sequence>
<dbReference type="InterPro" id="IPR019079">
    <property type="entry name" value="Capsule_synth_CapA"/>
</dbReference>
<dbReference type="CDD" id="cd07381">
    <property type="entry name" value="MPP_CapA"/>
    <property type="match status" value="1"/>
</dbReference>
<name>Q46MZ1_CUPPJ</name>
<dbReference type="InterPro" id="IPR029052">
    <property type="entry name" value="Metallo-depent_PP-like"/>
</dbReference>
<gene>
    <name evidence="3" type="ordered locus">Reut_C6169</name>
</gene>
<dbReference type="AlphaFoldDB" id="Q46MZ1"/>
<dbReference type="OrthoDB" id="5405713at2"/>
<dbReference type="HOGENOM" id="CLU_038823_2_2_4"/>
<keyword evidence="3" id="KW-0614">Plasmid</keyword>
<dbReference type="SMART" id="SM00854">
    <property type="entry name" value="PGA_cap"/>
    <property type="match status" value="1"/>
</dbReference>
<evidence type="ECO:0000313" key="3">
    <source>
        <dbReference type="EMBL" id="AAZ65484.1"/>
    </source>
</evidence>
<feature type="domain" description="Capsule synthesis protein CapA" evidence="2">
    <location>
        <begin position="39"/>
        <end position="275"/>
    </location>
</feature>
<dbReference type="PANTHER" id="PTHR33393">
    <property type="entry name" value="POLYGLUTAMINE SYNTHESIS ACCESSORY PROTEIN RV0574C-RELATED"/>
    <property type="match status" value="1"/>
</dbReference>
<evidence type="ECO:0000256" key="1">
    <source>
        <dbReference type="ARBA" id="ARBA00005662"/>
    </source>
</evidence>
<reference evidence="3" key="1">
    <citation type="submission" date="2005-08" db="EMBL/GenBank/DDBJ databases">
        <title>Complete sequence of a megaplasmid of Ralstonia eutropha JMP134.</title>
        <authorList>
            <person name="Copeland A."/>
            <person name="Lucas S."/>
            <person name="Lapidus A."/>
            <person name="Barry K."/>
            <person name="Detter J.C."/>
            <person name="Glavina T."/>
            <person name="Hammon N."/>
            <person name="Israni S."/>
            <person name="Pitluck S."/>
            <person name="Goltsman E."/>
            <person name="Martinez M."/>
            <person name="Vergez L."/>
            <person name="Larimer F."/>
            <person name="Land M."/>
            <person name="Lykidis A."/>
            <person name="Richardson P."/>
        </authorList>
    </citation>
    <scope>NUCLEOTIDE SEQUENCE [LARGE SCALE GENOMIC DNA]</scope>
    <source>
        <strain evidence="3">JMP134</strain>
        <plasmid evidence="3">megaplasmid</plasmid>
    </source>
</reference>